<name>A0A382QG83_9ZZZZ</name>
<dbReference type="SUPFAM" id="SSF51197">
    <property type="entry name" value="Clavaminate synthase-like"/>
    <property type="match status" value="1"/>
</dbReference>
<feature type="non-terminal residue" evidence="1">
    <location>
        <position position="136"/>
    </location>
</feature>
<proteinExistence type="predicted"/>
<organism evidence="1">
    <name type="scientific">marine metagenome</name>
    <dbReference type="NCBI Taxonomy" id="408172"/>
    <lineage>
        <taxon>unclassified sequences</taxon>
        <taxon>metagenomes</taxon>
        <taxon>ecological metagenomes</taxon>
    </lineage>
</organism>
<dbReference type="AlphaFoldDB" id="A0A382QG83"/>
<reference evidence="1" key="1">
    <citation type="submission" date="2018-05" db="EMBL/GenBank/DDBJ databases">
        <authorList>
            <person name="Lanie J.A."/>
            <person name="Ng W.-L."/>
            <person name="Kazmierczak K.M."/>
            <person name="Andrzejewski T.M."/>
            <person name="Davidsen T.M."/>
            <person name="Wayne K.J."/>
            <person name="Tettelin H."/>
            <person name="Glass J.I."/>
            <person name="Rusch D."/>
            <person name="Podicherti R."/>
            <person name="Tsui H.-C.T."/>
            <person name="Winkler M.E."/>
        </authorList>
    </citation>
    <scope>NUCLEOTIDE SEQUENCE</scope>
</reference>
<sequence>MSSKEPVDPFRRQVPTAEDLDDFHRDGYIAFYDAMTDSYREALIEEVLSADPVRSFLDLSDEERSRLDSPTRHFVRPWNDRGPLSDALIDAPLITALLRETVGPDVHFCHSSMNLALRGAERGEFHQDHHHWNHHN</sequence>
<dbReference type="Gene3D" id="2.60.120.620">
    <property type="entry name" value="q2cbj1_9rhob like domain"/>
    <property type="match status" value="1"/>
</dbReference>
<dbReference type="EMBL" id="UINC01113990">
    <property type="protein sequence ID" value="SVC83978.1"/>
    <property type="molecule type" value="Genomic_DNA"/>
</dbReference>
<protein>
    <recommendedName>
        <fullName evidence="2">Phytanoyl-CoA dioxygenase</fullName>
    </recommendedName>
</protein>
<evidence type="ECO:0008006" key="2">
    <source>
        <dbReference type="Google" id="ProtNLM"/>
    </source>
</evidence>
<evidence type="ECO:0000313" key="1">
    <source>
        <dbReference type="EMBL" id="SVC83978.1"/>
    </source>
</evidence>
<gene>
    <name evidence="1" type="ORF">METZ01_LOCUS336832</name>
</gene>
<accession>A0A382QG83</accession>